<dbReference type="EMBL" id="JBHMFI010000001">
    <property type="protein sequence ID" value="MFB9070445.1"/>
    <property type="molecule type" value="Genomic_DNA"/>
</dbReference>
<proteinExistence type="predicted"/>
<comment type="caution">
    <text evidence="2">The sequence shown here is derived from an EMBL/GenBank/DDBJ whole genome shotgun (WGS) entry which is preliminary data.</text>
</comment>
<name>A0ABV5FUT2_9MICC</name>
<feature type="compositionally biased region" description="Basic and acidic residues" evidence="1">
    <location>
        <begin position="74"/>
        <end position="89"/>
    </location>
</feature>
<reference evidence="2 3" key="1">
    <citation type="submission" date="2024-09" db="EMBL/GenBank/DDBJ databases">
        <authorList>
            <person name="Sun Q."/>
            <person name="Mori K."/>
        </authorList>
    </citation>
    <scope>NUCLEOTIDE SEQUENCE [LARGE SCALE GENOMIC DNA]</scope>
    <source>
        <strain evidence="2 3">CCM 7609</strain>
    </source>
</reference>
<evidence type="ECO:0000256" key="1">
    <source>
        <dbReference type="SAM" id="MobiDB-lite"/>
    </source>
</evidence>
<organism evidence="2 3">
    <name type="scientific">Citricoccus parietis</name>
    <dbReference type="NCBI Taxonomy" id="592307"/>
    <lineage>
        <taxon>Bacteria</taxon>
        <taxon>Bacillati</taxon>
        <taxon>Actinomycetota</taxon>
        <taxon>Actinomycetes</taxon>
        <taxon>Micrococcales</taxon>
        <taxon>Micrococcaceae</taxon>
        <taxon>Citricoccus</taxon>
    </lineage>
</organism>
<evidence type="ECO:0000313" key="3">
    <source>
        <dbReference type="Proteomes" id="UP001589575"/>
    </source>
</evidence>
<protein>
    <submittedName>
        <fullName evidence="2">Uncharacterized protein</fullName>
    </submittedName>
</protein>
<feature type="region of interest" description="Disordered" evidence="1">
    <location>
        <begin position="31"/>
        <end position="89"/>
    </location>
</feature>
<dbReference type="Proteomes" id="UP001589575">
    <property type="component" value="Unassembled WGS sequence"/>
</dbReference>
<keyword evidence="3" id="KW-1185">Reference proteome</keyword>
<gene>
    <name evidence="2" type="ORF">ACFFX0_04265</name>
</gene>
<evidence type="ECO:0000313" key="2">
    <source>
        <dbReference type="EMBL" id="MFB9070445.1"/>
    </source>
</evidence>
<sequence length="89" mass="9667">MQFHQRRPCGWAAGEDEVRVEAGFRIIQEESAWRTHDGAPGRVVPDPGPGQGLLDRPHGQDVSGGGLPVQDGRPAGHEDPRVGHRRTDS</sequence>
<accession>A0ABV5FUT2</accession>